<keyword evidence="3 5" id="KW-0238">DNA-binding</keyword>
<dbReference type="GO" id="GO:0000976">
    <property type="term" value="F:transcription cis-regulatory region binding"/>
    <property type="evidence" value="ECO:0007669"/>
    <property type="project" value="TreeGrafter"/>
</dbReference>
<dbReference type="Pfam" id="PF13977">
    <property type="entry name" value="TetR_C_6"/>
    <property type="match status" value="1"/>
</dbReference>
<name>A0A6G4WZ41_9ACTN</name>
<dbReference type="PROSITE" id="PS50977">
    <property type="entry name" value="HTH_TETR_2"/>
    <property type="match status" value="1"/>
</dbReference>
<dbReference type="PANTHER" id="PTHR30055">
    <property type="entry name" value="HTH-TYPE TRANSCRIPTIONAL REGULATOR RUTR"/>
    <property type="match status" value="1"/>
</dbReference>
<dbReference type="Pfam" id="PF00440">
    <property type="entry name" value="TetR_N"/>
    <property type="match status" value="1"/>
</dbReference>
<gene>
    <name evidence="7" type="ORF">G5C65_16230</name>
</gene>
<sequence>MARVSQAHLEARRRQILDGARRCFLRDGFHAASMQDVLREAGLSAGAVYRYFRSKDEIVAAVAHEALGVVRAALDAKAEAEEPPAPDELFAHVFAELRGLMGAGEDPRELPRLLLQIWSEALRNPELAEVLTGAYAHLAGQWSRIVADYQRRGWVDPGADREKVARTLIGTVQGYFVQQALFGTMCPADFEEGLRALTRASVPRSADAESAGSER</sequence>
<evidence type="ECO:0000313" key="8">
    <source>
        <dbReference type="Proteomes" id="UP000477722"/>
    </source>
</evidence>
<proteinExistence type="predicted"/>
<dbReference type="Gene3D" id="1.10.357.10">
    <property type="entry name" value="Tetracycline Repressor, domain 2"/>
    <property type="match status" value="1"/>
</dbReference>
<evidence type="ECO:0000256" key="4">
    <source>
        <dbReference type="ARBA" id="ARBA00023163"/>
    </source>
</evidence>
<organism evidence="7 8">
    <name type="scientific">Streptomyces boncukensis</name>
    <dbReference type="NCBI Taxonomy" id="2711219"/>
    <lineage>
        <taxon>Bacteria</taxon>
        <taxon>Bacillati</taxon>
        <taxon>Actinomycetota</taxon>
        <taxon>Actinomycetes</taxon>
        <taxon>Kitasatosporales</taxon>
        <taxon>Streptomycetaceae</taxon>
        <taxon>Streptomyces</taxon>
    </lineage>
</organism>
<dbReference type="InterPro" id="IPR039538">
    <property type="entry name" value="BetI_C"/>
</dbReference>
<accession>A0A6G4WZ41</accession>
<evidence type="ECO:0000313" key="7">
    <source>
        <dbReference type="EMBL" id="NGO69877.1"/>
    </source>
</evidence>
<dbReference type="PROSITE" id="PS01081">
    <property type="entry name" value="HTH_TETR_1"/>
    <property type="match status" value="1"/>
</dbReference>
<feature type="domain" description="HTH tetR-type" evidence="6">
    <location>
        <begin position="10"/>
        <end position="70"/>
    </location>
</feature>
<dbReference type="InterPro" id="IPR001647">
    <property type="entry name" value="HTH_TetR"/>
</dbReference>
<dbReference type="Proteomes" id="UP000477722">
    <property type="component" value="Unassembled WGS sequence"/>
</dbReference>
<evidence type="ECO:0000256" key="2">
    <source>
        <dbReference type="ARBA" id="ARBA00023015"/>
    </source>
</evidence>
<keyword evidence="4" id="KW-0804">Transcription</keyword>
<dbReference type="GO" id="GO:0003700">
    <property type="term" value="F:DNA-binding transcription factor activity"/>
    <property type="evidence" value="ECO:0007669"/>
    <property type="project" value="TreeGrafter"/>
</dbReference>
<dbReference type="AlphaFoldDB" id="A0A6G4WZ41"/>
<dbReference type="PANTHER" id="PTHR30055:SF229">
    <property type="entry name" value="HTH-TYPE TRANSCRIPTIONAL REPRESSOR RV1474C"/>
    <property type="match status" value="1"/>
</dbReference>
<dbReference type="PRINTS" id="PR00455">
    <property type="entry name" value="HTHTETR"/>
</dbReference>
<keyword evidence="1" id="KW-0678">Repressor</keyword>
<dbReference type="InterPro" id="IPR009057">
    <property type="entry name" value="Homeodomain-like_sf"/>
</dbReference>
<comment type="caution">
    <text evidence="7">The sequence shown here is derived from an EMBL/GenBank/DDBJ whole genome shotgun (WGS) entry which is preliminary data.</text>
</comment>
<evidence type="ECO:0000256" key="5">
    <source>
        <dbReference type="PROSITE-ProRule" id="PRU00335"/>
    </source>
</evidence>
<dbReference type="SUPFAM" id="SSF48498">
    <property type="entry name" value="Tetracyclin repressor-like, C-terminal domain"/>
    <property type="match status" value="1"/>
</dbReference>
<feature type="DNA-binding region" description="H-T-H motif" evidence="5">
    <location>
        <begin position="33"/>
        <end position="52"/>
    </location>
</feature>
<evidence type="ECO:0000259" key="6">
    <source>
        <dbReference type="PROSITE" id="PS50977"/>
    </source>
</evidence>
<evidence type="ECO:0000256" key="1">
    <source>
        <dbReference type="ARBA" id="ARBA00022491"/>
    </source>
</evidence>
<evidence type="ECO:0000256" key="3">
    <source>
        <dbReference type="ARBA" id="ARBA00023125"/>
    </source>
</evidence>
<dbReference type="EMBL" id="JAAKZZ010000147">
    <property type="protein sequence ID" value="NGO69877.1"/>
    <property type="molecule type" value="Genomic_DNA"/>
</dbReference>
<protein>
    <submittedName>
        <fullName evidence="7">TetR/AcrR family transcriptional regulator</fullName>
    </submittedName>
</protein>
<dbReference type="SUPFAM" id="SSF46689">
    <property type="entry name" value="Homeodomain-like"/>
    <property type="match status" value="1"/>
</dbReference>
<keyword evidence="2" id="KW-0805">Transcription regulation</keyword>
<dbReference type="InterPro" id="IPR050109">
    <property type="entry name" value="HTH-type_TetR-like_transc_reg"/>
</dbReference>
<dbReference type="InterPro" id="IPR023772">
    <property type="entry name" value="DNA-bd_HTH_TetR-type_CS"/>
</dbReference>
<dbReference type="RefSeq" id="WP_165299553.1">
    <property type="nucleotide sequence ID" value="NZ_JAAKZZ010000147.1"/>
</dbReference>
<reference evidence="7 8" key="1">
    <citation type="submission" date="2020-02" db="EMBL/GenBank/DDBJ databases">
        <title>Whole-genome analyses of novel actinobacteria.</title>
        <authorList>
            <person name="Sahin N."/>
            <person name="Tatar D."/>
        </authorList>
    </citation>
    <scope>NUCLEOTIDE SEQUENCE [LARGE SCALE GENOMIC DNA]</scope>
    <source>
        <strain evidence="7 8">SB3404</strain>
    </source>
</reference>
<keyword evidence="8" id="KW-1185">Reference proteome</keyword>
<dbReference type="InterPro" id="IPR036271">
    <property type="entry name" value="Tet_transcr_reg_TetR-rel_C_sf"/>
</dbReference>